<evidence type="ECO:0000256" key="2">
    <source>
        <dbReference type="ARBA" id="ARBA00022448"/>
    </source>
</evidence>
<name>A0A9D1JKE6_9FIRM</name>
<evidence type="ECO:0000313" key="9">
    <source>
        <dbReference type="EMBL" id="HIS31982.1"/>
    </source>
</evidence>
<dbReference type="Pfam" id="PF00528">
    <property type="entry name" value="BPD_transp_1"/>
    <property type="match status" value="1"/>
</dbReference>
<dbReference type="GO" id="GO:0055085">
    <property type="term" value="P:transmembrane transport"/>
    <property type="evidence" value="ECO:0007669"/>
    <property type="project" value="InterPro"/>
</dbReference>
<keyword evidence="6 7" id="KW-0472">Membrane</keyword>
<keyword evidence="5 7" id="KW-1133">Transmembrane helix</keyword>
<comment type="subcellular location">
    <subcellularLocation>
        <location evidence="1 7">Cell membrane</location>
        <topology evidence="1 7">Multi-pass membrane protein</topology>
    </subcellularLocation>
</comment>
<dbReference type="Proteomes" id="UP000823935">
    <property type="component" value="Unassembled WGS sequence"/>
</dbReference>
<accession>A0A9D1JKE6</accession>
<evidence type="ECO:0000256" key="3">
    <source>
        <dbReference type="ARBA" id="ARBA00022475"/>
    </source>
</evidence>
<organism evidence="9 10">
    <name type="scientific">Candidatus Limivivens intestinipullorum</name>
    <dbReference type="NCBI Taxonomy" id="2840858"/>
    <lineage>
        <taxon>Bacteria</taxon>
        <taxon>Bacillati</taxon>
        <taxon>Bacillota</taxon>
        <taxon>Clostridia</taxon>
        <taxon>Lachnospirales</taxon>
        <taxon>Lachnospiraceae</taxon>
        <taxon>Lachnospiraceae incertae sedis</taxon>
        <taxon>Candidatus Limivivens</taxon>
    </lineage>
</organism>
<feature type="transmembrane region" description="Helical" evidence="7">
    <location>
        <begin position="236"/>
        <end position="258"/>
    </location>
</feature>
<dbReference type="Pfam" id="PF19300">
    <property type="entry name" value="BPD_transp_1_N"/>
    <property type="match status" value="1"/>
</dbReference>
<dbReference type="InterPro" id="IPR045621">
    <property type="entry name" value="BPD_transp_1_N"/>
</dbReference>
<keyword evidence="3" id="KW-1003">Cell membrane</keyword>
<dbReference type="AlphaFoldDB" id="A0A9D1JKE6"/>
<feature type="transmembrane region" description="Helical" evidence="7">
    <location>
        <begin position="175"/>
        <end position="194"/>
    </location>
</feature>
<dbReference type="Gene3D" id="1.10.3720.10">
    <property type="entry name" value="MetI-like"/>
    <property type="match status" value="1"/>
</dbReference>
<dbReference type="InterPro" id="IPR000515">
    <property type="entry name" value="MetI-like"/>
</dbReference>
<dbReference type="InterPro" id="IPR035906">
    <property type="entry name" value="MetI-like_sf"/>
</dbReference>
<dbReference type="PROSITE" id="PS50928">
    <property type="entry name" value="ABC_TM1"/>
    <property type="match status" value="1"/>
</dbReference>
<comment type="caution">
    <text evidence="9">The sequence shown here is derived from an EMBL/GenBank/DDBJ whole genome shotgun (WGS) entry which is preliminary data.</text>
</comment>
<evidence type="ECO:0000256" key="6">
    <source>
        <dbReference type="ARBA" id="ARBA00023136"/>
    </source>
</evidence>
<reference evidence="9" key="1">
    <citation type="submission" date="2020-10" db="EMBL/GenBank/DDBJ databases">
        <authorList>
            <person name="Gilroy R."/>
        </authorList>
    </citation>
    <scope>NUCLEOTIDE SEQUENCE</scope>
    <source>
        <strain evidence="9">CHK190-19873</strain>
    </source>
</reference>
<feature type="transmembrane region" description="Helical" evidence="7">
    <location>
        <begin position="12"/>
        <end position="32"/>
    </location>
</feature>
<keyword evidence="2 7" id="KW-0813">Transport</keyword>
<evidence type="ECO:0000256" key="5">
    <source>
        <dbReference type="ARBA" id="ARBA00022989"/>
    </source>
</evidence>
<feature type="transmembrane region" description="Helical" evidence="7">
    <location>
        <begin position="98"/>
        <end position="125"/>
    </location>
</feature>
<feature type="transmembrane region" description="Helical" evidence="7">
    <location>
        <begin position="278"/>
        <end position="297"/>
    </location>
</feature>
<feature type="transmembrane region" description="Helical" evidence="7">
    <location>
        <begin position="137"/>
        <end position="163"/>
    </location>
</feature>
<evidence type="ECO:0000259" key="8">
    <source>
        <dbReference type="PROSITE" id="PS50928"/>
    </source>
</evidence>
<proteinExistence type="inferred from homology"/>
<keyword evidence="4 7" id="KW-0812">Transmembrane</keyword>
<dbReference type="PANTHER" id="PTHR43163:SF6">
    <property type="entry name" value="DIPEPTIDE TRANSPORT SYSTEM PERMEASE PROTEIN DPPB-RELATED"/>
    <property type="match status" value="1"/>
</dbReference>
<dbReference type="CDD" id="cd06261">
    <property type="entry name" value="TM_PBP2"/>
    <property type="match status" value="1"/>
</dbReference>
<dbReference type="GO" id="GO:0005886">
    <property type="term" value="C:plasma membrane"/>
    <property type="evidence" value="ECO:0007669"/>
    <property type="project" value="UniProtKB-SubCell"/>
</dbReference>
<evidence type="ECO:0000256" key="7">
    <source>
        <dbReference type="RuleBase" id="RU363032"/>
    </source>
</evidence>
<dbReference type="SUPFAM" id="SSF161098">
    <property type="entry name" value="MetI-like"/>
    <property type="match status" value="1"/>
</dbReference>
<dbReference type="PANTHER" id="PTHR43163">
    <property type="entry name" value="DIPEPTIDE TRANSPORT SYSTEM PERMEASE PROTEIN DPPB-RELATED"/>
    <property type="match status" value="1"/>
</dbReference>
<evidence type="ECO:0000313" key="10">
    <source>
        <dbReference type="Proteomes" id="UP000823935"/>
    </source>
</evidence>
<evidence type="ECO:0000256" key="4">
    <source>
        <dbReference type="ARBA" id="ARBA00022692"/>
    </source>
</evidence>
<comment type="similarity">
    <text evidence="7">Belongs to the binding-protein-dependent transport system permease family.</text>
</comment>
<evidence type="ECO:0000256" key="1">
    <source>
        <dbReference type="ARBA" id="ARBA00004651"/>
    </source>
</evidence>
<sequence length="315" mass="34372">MDLFLYALKRIGVSIMTLLLVTAITFFLMNAIPGSPFMTEKSTPEQIAQAEAKYGLDQPLVVQFVNYIRNYLHGDMGTSLKMQEGTAVTTILFGQDKFIISIKLGVMALITAVVVGIPLGCLAAYYRGKWIDSLLRVITTLGVAVPSFVTATLLLFGLGVNLGWLPVQSNSLPDAASYVMPVMTLAFYPSCYIAKLTRTSMLDAISQDYIRTARAKGVKTKVILFKHALRNSLIPVITYLGPLTAGIITGALVVEQIFHIPGLGDYFVSSILNRDYPVIMGTTVLLAALIVIMNLVVDIAYKIVDPRINITKKGK</sequence>
<feature type="domain" description="ABC transmembrane type-1" evidence="8">
    <location>
        <begin position="98"/>
        <end position="297"/>
    </location>
</feature>
<reference evidence="9" key="2">
    <citation type="journal article" date="2021" name="PeerJ">
        <title>Extensive microbial diversity within the chicken gut microbiome revealed by metagenomics and culture.</title>
        <authorList>
            <person name="Gilroy R."/>
            <person name="Ravi A."/>
            <person name="Getino M."/>
            <person name="Pursley I."/>
            <person name="Horton D.L."/>
            <person name="Alikhan N.F."/>
            <person name="Baker D."/>
            <person name="Gharbi K."/>
            <person name="Hall N."/>
            <person name="Watson M."/>
            <person name="Adriaenssens E.M."/>
            <person name="Foster-Nyarko E."/>
            <person name="Jarju S."/>
            <person name="Secka A."/>
            <person name="Antonio M."/>
            <person name="Oren A."/>
            <person name="Chaudhuri R.R."/>
            <person name="La Ragione R."/>
            <person name="Hildebrand F."/>
            <person name="Pallen M.J."/>
        </authorList>
    </citation>
    <scope>NUCLEOTIDE SEQUENCE</scope>
    <source>
        <strain evidence="9">CHK190-19873</strain>
    </source>
</reference>
<protein>
    <submittedName>
        <fullName evidence="9">ABC transporter permease</fullName>
    </submittedName>
</protein>
<dbReference type="EMBL" id="DVIQ01000063">
    <property type="protein sequence ID" value="HIS31982.1"/>
    <property type="molecule type" value="Genomic_DNA"/>
</dbReference>
<gene>
    <name evidence="9" type="ORF">IAB44_10610</name>
</gene>